<dbReference type="OrthoDB" id="3218509at2"/>
<comment type="subcellular location">
    <subcellularLocation>
        <location evidence="1">Cell membrane</location>
        <topology evidence="1">Multi-pass membrane protein</topology>
    </subcellularLocation>
</comment>
<dbReference type="AlphaFoldDB" id="A0A2T0N1W4"/>
<sequence length="525" mass="53039">MRVNRAWLGLAVLTLPTLLVAMDMTALLLALPQLSADLGASSVQQLWITDGYGFTVAALVITMGTLGDRIGRRRLLMIGAAAFLVLSVVAAFSVSPLMLIVVRALLGVAGASLTPSTLALITDLFRDERRRGRAIAIWATCQFTGGALGPVLAGLLLQHFWWGSVFLVAVPAMAVLLLAGPFLLPERRSDQAGRLDPVSVGLSLVAVLAVIYGIKQLTVEGAQAGPAVALVAGAAVGAVFVRRQLRLEAPLLDLSLFRNRPFTAVLVALVLAGVSMAGTGLMVTQYLQGVLGHSPVAAAVLFAPMGLGTAAGTMFAPALARRMDRTTAIAAGLACSALGALLLAAVGGAGSLPLVMTGITVLALGTGPLFALGTGLVVGSVPPHRAGSAASMSETGNYLGGSLGLGLLGALGAVVYGSRMNGTSSSLTESLPGSLPGSTTSELPRPLADSVSDSLAGAIAAAGHLPAGQAAELLHAARAAFTTSLHVTGLVAAALFAGLALLVHLMRPAAPVRVPTSEPAATARR</sequence>
<gene>
    <name evidence="10" type="ORF">B0I32_106110</name>
</gene>
<feature type="region of interest" description="Disordered" evidence="7">
    <location>
        <begin position="424"/>
        <end position="447"/>
    </location>
</feature>
<keyword evidence="3" id="KW-1003">Cell membrane</keyword>
<name>A0A2T0N1W4_9ACTN</name>
<evidence type="ECO:0000256" key="2">
    <source>
        <dbReference type="ARBA" id="ARBA00022448"/>
    </source>
</evidence>
<evidence type="ECO:0000256" key="6">
    <source>
        <dbReference type="ARBA" id="ARBA00023136"/>
    </source>
</evidence>
<protein>
    <submittedName>
        <fullName evidence="10">DHA2 family multidrug resistance protein-like MFS transporter</fullName>
    </submittedName>
</protein>
<dbReference type="RefSeq" id="WP_106239445.1">
    <property type="nucleotide sequence ID" value="NZ_PVNG01000006.1"/>
</dbReference>
<feature type="transmembrane region" description="Helical" evidence="8">
    <location>
        <begin position="134"/>
        <end position="155"/>
    </location>
</feature>
<dbReference type="Proteomes" id="UP000238312">
    <property type="component" value="Unassembled WGS sequence"/>
</dbReference>
<evidence type="ECO:0000256" key="4">
    <source>
        <dbReference type="ARBA" id="ARBA00022692"/>
    </source>
</evidence>
<evidence type="ECO:0000313" key="10">
    <source>
        <dbReference type="EMBL" id="PRX65974.1"/>
    </source>
</evidence>
<organism evidence="10 11">
    <name type="scientific">Nonomuraea fuscirosea</name>
    <dbReference type="NCBI Taxonomy" id="1291556"/>
    <lineage>
        <taxon>Bacteria</taxon>
        <taxon>Bacillati</taxon>
        <taxon>Actinomycetota</taxon>
        <taxon>Actinomycetes</taxon>
        <taxon>Streptosporangiales</taxon>
        <taxon>Streptosporangiaceae</taxon>
        <taxon>Nonomuraea</taxon>
    </lineage>
</organism>
<proteinExistence type="predicted"/>
<dbReference type="InterPro" id="IPR036259">
    <property type="entry name" value="MFS_trans_sf"/>
</dbReference>
<dbReference type="GO" id="GO:0005886">
    <property type="term" value="C:plasma membrane"/>
    <property type="evidence" value="ECO:0007669"/>
    <property type="project" value="UniProtKB-SubCell"/>
</dbReference>
<dbReference type="InterPro" id="IPR020846">
    <property type="entry name" value="MFS_dom"/>
</dbReference>
<feature type="transmembrane region" description="Helical" evidence="8">
    <location>
        <begin position="195"/>
        <end position="215"/>
    </location>
</feature>
<feature type="transmembrane region" description="Helical" evidence="8">
    <location>
        <begin position="328"/>
        <end position="349"/>
    </location>
</feature>
<feature type="compositionally biased region" description="Polar residues" evidence="7">
    <location>
        <begin position="424"/>
        <end position="442"/>
    </location>
</feature>
<evidence type="ECO:0000259" key="9">
    <source>
        <dbReference type="PROSITE" id="PS50850"/>
    </source>
</evidence>
<feature type="transmembrane region" description="Helical" evidence="8">
    <location>
        <begin position="75"/>
        <end position="94"/>
    </location>
</feature>
<evidence type="ECO:0000256" key="7">
    <source>
        <dbReference type="SAM" id="MobiDB-lite"/>
    </source>
</evidence>
<feature type="transmembrane region" description="Helical" evidence="8">
    <location>
        <begin position="262"/>
        <end position="284"/>
    </location>
</feature>
<evidence type="ECO:0000256" key="3">
    <source>
        <dbReference type="ARBA" id="ARBA00022475"/>
    </source>
</evidence>
<feature type="transmembrane region" description="Helical" evidence="8">
    <location>
        <begin position="398"/>
        <end position="417"/>
    </location>
</feature>
<reference evidence="10 11" key="1">
    <citation type="submission" date="2018-03" db="EMBL/GenBank/DDBJ databases">
        <title>Genomic Encyclopedia of Type Strains, Phase III (KMG-III): the genomes of soil and plant-associated and newly described type strains.</title>
        <authorList>
            <person name="Whitman W."/>
        </authorList>
    </citation>
    <scope>NUCLEOTIDE SEQUENCE [LARGE SCALE GENOMIC DNA]</scope>
    <source>
        <strain evidence="10 11">CGMCC 4.7104</strain>
    </source>
</reference>
<dbReference type="EMBL" id="PVNG01000006">
    <property type="protein sequence ID" value="PRX65974.1"/>
    <property type="molecule type" value="Genomic_DNA"/>
</dbReference>
<feature type="transmembrane region" description="Helical" evidence="8">
    <location>
        <begin position="161"/>
        <end position="183"/>
    </location>
</feature>
<evidence type="ECO:0000256" key="8">
    <source>
        <dbReference type="SAM" id="Phobius"/>
    </source>
</evidence>
<keyword evidence="5 8" id="KW-1133">Transmembrane helix</keyword>
<dbReference type="InterPro" id="IPR011701">
    <property type="entry name" value="MFS"/>
</dbReference>
<accession>A0A2T0N1W4</accession>
<keyword evidence="11" id="KW-1185">Reference proteome</keyword>
<feature type="transmembrane region" description="Helical" evidence="8">
    <location>
        <begin position="46"/>
        <end position="63"/>
    </location>
</feature>
<feature type="transmembrane region" description="Helical" evidence="8">
    <location>
        <begin position="221"/>
        <end position="241"/>
    </location>
</feature>
<feature type="transmembrane region" description="Helical" evidence="8">
    <location>
        <begin position="296"/>
        <end position="316"/>
    </location>
</feature>
<evidence type="ECO:0000256" key="1">
    <source>
        <dbReference type="ARBA" id="ARBA00004651"/>
    </source>
</evidence>
<evidence type="ECO:0000313" key="11">
    <source>
        <dbReference type="Proteomes" id="UP000238312"/>
    </source>
</evidence>
<keyword evidence="2" id="KW-0813">Transport</keyword>
<keyword evidence="4 8" id="KW-0812">Transmembrane</keyword>
<feature type="transmembrane region" description="Helical" evidence="8">
    <location>
        <begin position="483"/>
        <end position="503"/>
    </location>
</feature>
<feature type="domain" description="Major facilitator superfamily (MFS) profile" evidence="9">
    <location>
        <begin position="9"/>
        <end position="511"/>
    </location>
</feature>
<comment type="caution">
    <text evidence="10">The sequence shown here is derived from an EMBL/GenBank/DDBJ whole genome shotgun (WGS) entry which is preliminary data.</text>
</comment>
<dbReference type="PANTHER" id="PTHR42718">
    <property type="entry name" value="MAJOR FACILITATOR SUPERFAMILY MULTIDRUG TRANSPORTER MFSC"/>
    <property type="match status" value="1"/>
</dbReference>
<feature type="transmembrane region" description="Helical" evidence="8">
    <location>
        <begin position="100"/>
        <end position="122"/>
    </location>
</feature>
<evidence type="ECO:0000256" key="5">
    <source>
        <dbReference type="ARBA" id="ARBA00022989"/>
    </source>
</evidence>
<dbReference type="CDD" id="cd17321">
    <property type="entry name" value="MFS_MMR_MDR_like"/>
    <property type="match status" value="1"/>
</dbReference>
<dbReference type="PROSITE" id="PS50850">
    <property type="entry name" value="MFS"/>
    <property type="match status" value="1"/>
</dbReference>
<feature type="transmembrane region" description="Helical" evidence="8">
    <location>
        <begin position="355"/>
        <end position="378"/>
    </location>
</feature>
<dbReference type="Gene3D" id="1.20.1250.20">
    <property type="entry name" value="MFS general substrate transporter like domains"/>
    <property type="match status" value="1"/>
</dbReference>
<dbReference type="SUPFAM" id="SSF103473">
    <property type="entry name" value="MFS general substrate transporter"/>
    <property type="match status" value="1"/>
</dbReference>
<dbReference type="GO" id="GO:0022857">
    <property type="term" value="F:transmembrane transporter activity"/>
    <property type="evidence" value="ECO:0007669"/>
    <property type="project" value="InterPro"/>
</dbReference>
<dbReference type="Pfam" id="PF07690">
    <property type="entry name" value="MFS_1"/>
    <property type="match status" value="1"/>
</dbReference>
<dbReference type="PANTHER" id="PTHR42718:SF47">
    <property type="entry name" value="METHYL VIOLOGEN RESISTANCE PROTEIN SMVA"/>
    <property type="match status" value="1"/>
</dbReference>
<keyword evidence="6 8" id="KW-0472">Membrane</keyword>